<keyword evidence="14" id="KW-0968">Cytoplasmic vesicle</keyword>
<reference evidence="27" key="2">
    <citation type="submission" date="2020-12" db="UniProtKB">
        <authorList>
            <consortium name="WormBaseParasite"/>
        </authorList>
    </citation>
    <scope>IDENTIFICATION</scope>
</reference>
<evidence type="ECO:0000259" key="23">
    <source>
        <dbReference type="Pfam" id="PF01299"/>
    </source>
</evidence>
<feature type="signal peptide" evidence="22">
    <location>
        <begin position="1"/>
        <end position="16"/>
    </location>
</feature>
<dbReference type="Proteomes" id="UP000035682">
    <property type="component" value="Unplaced"/>
</dbReference>
<evidence type="ECO:0000256" key="22">
    <source>
        <dbReference type="SAM" id="SignalP"/>
    </source>
</evidence>
<gene>
    <name evidence="25 27 28" type="ORF">SRAE_2000364200</name>
</gene>
<protein>
    <recommendedName>
        <fullName evidence="18">Lysosome-associated membrane glycoprotein 5</fullName>
    </recommendedName>
    <alternativeName>
        <fullName evidence="19">Lysosome-associated membrane protein 5</fullName>
    </alternativeName>
</protein>
<keyword evidence="26" id="KW-1185">Reference proteome</keyword>
<evidence type="ECO:0000256" key="14">
    <source>
        <dbReference type="ARBA" id="ARBA00023329"/>
    </source>
</evidence>
<evidence type="ECO:0000256" key="6">
    <source>
        <dbReference type="ARBA" id="ARBA00022692"/>
    </source>
</evidence>
<evidence type="ECO:0000256" key="9">
    <source>
        <dbReference type="ARBA" id="ARBA00022989"/>
    </source>
</evidence>
<keyword evidence="13" id="KW-0966">Cell projection</keyword>
<comment type="similarity">
    <text evidence="5 20">Belongs to the LAMP family.</text>
</comment>
<evidence type="ECO:0000256" key="4">
    <source>
        <dbReference type="ARBA" id="ARBA00004279"/>
    </source>
</evidence>
<evidence type="ECO:0000256" key="5">
    <source>
        <dbReference type="ARBA" id="ARBA00009644"/>
    </source>
</evidence>
<evidence type="ECO:0000256" key="15">
    <source>
        <dbReference type="ARBA" id="ARBA00029428"/>
    </source>
</evidence>
<evidence type="ECO:0000256" key="21">
    <source>
        <dbReference type="SAM" id="Phobius"/>
    </source>
</evidence>
<evidence type="ECO:0000256" key="17">
    <source>
        <dbReference type="ARBA" id="ARBA00060492"/>
    </source>
</evidence>
<organism evidence="25">
    <name type="scientific">Strongyloides ratti</name>
    <name type="common">Parasitic roundworm</name>
    <dbReference type="NCBI Taxonomy" id="34506"/>
    <lineage>
        <taxon>Eukaryota</taxon>
        <taxon>Metazoa</taxon>
        <taxon>Ecdysozoa</taxon>
        <taxon>Nematoda</taxon>
        <taxon>Chromadorea</taxon>
        <taxon>Rhabditida</taxon>
        <taxon>Tylenchina</taxon>
        <taxon>Panagrolaimomorpha</taxon>
        <taxon>Strongyloidoidea</taxon>
        <taxon>Strongyloididae</taxon>
        <taxon>Strongyloides</taxon>
    </lineage>
</organism>
<dbReference type="PANTHER" id="PTHR11506">
    <property type="entry name" value="LYSOSOME-ASSOCIATED MEMBRANE GLYCOPROTEIN"/>
    <property type="match status" value="1"/>
</dbReference>
<evidence type="ECO:0000256" key="10">
    <source>
        <dbReference type="ARBA" id="ARBA00023018"/>
    </source>
</evidence>
<evidence type="ECO:0000313" key="28">
    <source>
        <dbReference type="WormBase" id="SRAE_2000364200"/>
    </source>
</evidence>
<dbReference type="WormBase" id="SRAE_2000364200">
    <property type="protein sequence ID" value="SRP05372"/>
    <property type="gene ID" value="WBGene00263866"/>
</dbReference>
<name>A0A090MZI4_STRRB</name>
<feature type="transmembrane region" description="Helical" evidence="21">
    <location>
        <begin position="204"/>
        <end position="226"/>
    </location>
</feature>
<evidence type="ECO:0000256" key="11">
    <source>
        <dbReference type="ARBA" id="ARBA00023136"/>
    </source>
</evidence>
<keyword evidence="12" id="KW-0325">Glycoprotein</keyword>
<dbReference type="Pfam" id="PF21222">
    <property type="entry name" value="Lamp2_2nd"/>
    <property type="match status" value="1"/>
</dbReference>
<dbReference type="GeneID" id="36381359"/>
<evidence type="ECO:0000256" key="19">
    <source>
        <dbReference type="ARBA" id="ARBA00076257"/>
    </source>
</evidence>
<feature type="domain" description="Lysosome-associated membrane glycoprotein 2-like luminal" evidence="23">
    <location>
        <begin position="19"/>
        <end position="176"/>
    </location>
</feature>
<dbReference type="Gene3D" id="2.40.160.110">
    <property type="match status" value="1"/>
</dbReference>
<evidence type="ECO:0000259" key="24">
    <source>
        <dbReference type="Pfam" id="PF21222"/>
    </source>
</evidence>
<reference evidence="25 26" key="1">
    <citation type="submission" date="2014-09" db="EMBL/GenBank/DDBJ databases">
        <authorList>
            <person name="Martin A.A."/>
        </authorList>
    </citation>
    <scope>NUCLEOTIDE SEQUENCE</scope>
    <source>
        <strain evidence="26">ED321</strain>
        <strain evidence="25">ED321 Heterogonic</strain>
    </source>
</reference>
<dbReference type="RefSeq" id="XP_024508189.1">
    <property type="nucleotide sequence ID" value="XM_024654859.1"/>
</dbReference>
<evidence type="ECO:0000313" key="25">
    <source>
        <dbReference type="EMBL" id="CEF68989.1"/>
    </source>
</evidence>
<dbReference type="GO" id="GO:0005886">
    <property type="term" value="C:plasma membrane"/>
    <property type="evidence" value="ECO:0007669"/>
    <property type="project" value="UniProtKB-SubCell"/>
</dbReference>
<dbReference type="STRING" id="34506.A0A090MZI4"/>
<dbReference type="GO" id="GO:0031902">
    <property type="term" value="C:late endosome membrane"/>
    <property type="evidence" value="ECO:0007669"/>
    <property type="project" value="EnsemblMetazoa"/>
</dbReference>
<dbReference type="GO" id="GO:0044841">
    <property type="term" value="C:gut granule membrane"/>
    <property type="evidence" value="ECO:0007669"/>
    <property type="project" value="EnsemblMetazoa"/>
</dbReference>
<evidence type="ECO:0000313" key="27">
    <source>
        <dbReference type="WBParaSite" id="SRAE_2000364200.1"/>
    </source>
</evidence>
<dbReference type="InterPro" id="IPR048524">
    <property type="entry name" value="Lamp2-like_TM"/>
</dbReference>
<keyword evidence="6 20" id="KW-0812">Transmembrane</keyword>
<dbReference type="WBParaSite" id="SRAE_2000364200.1">
    <property type="protein sequence ID" value="SRAE_2000364200.1"/>
    <property type="gene ID" value="WBGene00263866"/>
</dbReference>
<dbReference type="GO" id="GO:0072594">
    <property type="term" value="P:establishment of protein localization to organelle"/>
    <property type="evidence" value="ECO:0007669"/>
    <property type="project" value="TreeGrafter"/>
</dbReference>
<dbReference type="PROSITE" id="PS51407">
    <property type="entry name" value="LAMP_3"/>
    <property type="match status" value="1"/>
</dbReference>
<feature type="chain" id="PRO_5015031440" description="Lysosome-associated membrane glycoprotein 5" evidence="22">
    <location>
        <begin position="17"/>
        <end position="239"/>
    </location>
</feature>
<evidence type="ECO:0000256" key="18">
    <source>
        <dbReference type="ARBA" id="ARBA00074379"/>
    </source>
</evidence>
<evidence type="ECO:0000256" key="8">
    <source>
        <dbReference type="ARBA" id="ARBA00022753"/>
    </source>
</evidence>
<evidence type="ECO:0000256" key="16">
    <source>
        <dbReference type="ARBA" id="ARBA00053950"/>
    </source>
</evidence>
<evidence type="ECO:0000256" key="13">
    <source>
        <dbReference type="ARBA" id="ARBA00023273"/>
    </source>
</evidence>
<dbReference type="CTD" id="36381359"/>
<keyword evidence="7 22" id="KW-0732">Signal</keyword>
<accession>A0A090MZI4</accession>
<evidence type="ECO:0000256" key="1">
    <source>
        <dbReference type="ARBA" id="ARBA00004151"/>
    </source>
</evidence>
<keyword evidence="11 20" id="KW-0472">Membrane</keyword>
<comment type="subcellular location">
    <subcellularLocation>
        <location evidence="4">Cell projection</location>
        <location evidence="4">Dendrite</location>
    </subcellularLocation>
    <subcellularLocation>
        <location evidence="17">Cell projection</location>
        <location evidence="17">Growth cone membrane</location>
        <topology evidence="17">Single-pass type I membrane protein</topology>
    </subcellularLocation>
    <subcellularLocation>
        <location evidence="15">Cytoplasmic vesicle</location>
        <location evidence="15">Secretory vesicle</location>
        <location evidence="15">Synaptic vesicle membrane</location>
        <topology evidence="15">Single-pass type I membrane protein</topology>
    </subcellularLocation>
    <subcellularLocation>
        <location evidence="2">Early endosome membrane</location>
        <topology evidence="2">Single-pass type I membrane protein</topology>
    </subcellularLocation>
    <subcellularLocation>
        <location evidence="1">Endoplasmic reticulum-Golgi intermediate compartment membrane</location>
        <topology evidence="1">Single-pass type I membrane protein</topology>
    </subcellularLocation>
    <subcellularLocation>
        <location evidence="20">Membrane</location>
        <topology evidence="20">Single-pass type I membrane protein</topology>
    </subcellularLocation>
    <subcellularLocation>
        <location evidence="3">Recycling endosome</location>
    </subcellularLocation>
</comment>
<evidence type="ECO:0000256" key="2">
    <source>
        <dbReference type="ARBA" id="ARBA00004158"/>
    </source>
</evidence>
<dbReference type="AlphaFoldDB" id="A0A090MZI4"/>
<dbReference type="InterPro" id="IPR002000">
    <property type="entry name" value="Lysosome-assoc_membr_glycop"/>
</dbReference>
<evidence type="ECO:0000313" key="26">
    <source>
        <dbReference type="Proteomes" id="UP000035682"/>
    </source>
</evidence>
<proteinExistence type="inferred from homology"/>
<feature type="domain" description="Lysosome-associated membrane glycoprotein 2-like transmembrane" evidence="24">
    <location>
        <begin position="205"/>
        <end position="236"/>
    </location>
</feature>
<dbReference type="OMA" id="CYLDART"/>
<evidence type="ECO:0000256" key="7">
    <source>
        <dbReference type="ARBA" id="ARBA00022729"/>
    </source>
</evidence>
<dbReference type="PANTHER" id="PTHR11506:SF35">
    <property type="entry name" value="LYSOSOME-ASSOCIATED MEMBRANE GLYCOPROTEIN 5"/>
    <property type="match status" value="1"/>
</dbReference>
<dbReference type="CDD" id="cd12087">
    <property type="entry name" value="TM_EGFR-like"/>
    <property type="match status" value="1"/>
</dbReference>
<keyword evidence="10" id="KW-0770">Synapse</keyword>
<dbReference type="GO" id="GO:0005765">
    <property type="term" value="C:lysosomal membrane"/>
    <property type="evidence" value="ECO:0007669"/>
    <property type="project" value="EnsemblMetazoa"/>
</dbReference>
<evidence type="ECO:0000256" key="20">
    <source>
        <dbReference type="PROSITE-ProRule" id="PRU00740"/>
    </source>
</evidence>
<dbReference type="Pfam" id="PF01299">
    <property type="entry name" value="Lamp2-like_luminal"/>
    <property type="match status" value="1"/>
</dbReference>
<dbReference type="OrthoDB" id="6232933at2759"/>
<evidence type="ECO:0000256" key="3">
    <source>
        <dbReference type="ARBA" id="ARBA00004172"/>
    </source>
</evidence>
<comment type="function">
    <text evidence="16">Plays a role in short-term synaptic plasticity in a subset of GABAergic neurons in the brain.</text>
</comment>
<evidence type="ECO:0000256" key="12">
    <source>
        <dbReference type="ARBA" id="ARBA00023180"/>
    </source>
</evidence>
<sequence length="239" mass="26445">MRSFVLLFLLATIVSADVYTAKTKTGKYCIVLEANITGTVTYNKKESGTSLQSYDFTVPHTAKSHGNCAAENGTQVLNIDFTPEVNATGIWHISLIFDIDSNVGKEHSFKLQKYYLYANFSDDTIFNSTEPLKKFKQEGKVFEWNASGGNTAFMCSTNTLGFTENAKLTFKNLKVVAEEELDRPYFANGTKYELCFNDSKTSDVVPIVVGACLTGLVIAVLIAYLIGRQRAKRQGYASV</sequence>
<comment type="caution">
    <text evidence="20">Lacks conserved residue(s) required for the propagation of feature annotation.</text>
</comment>
<dbReference type="InterPro" id="IPR048528">
    <property type="entry name" value="Lamp2-like_luminal"/>
</dbReference>
<keyword evidence="9 21" id="KW-1133">Transmembrane helix</keyword>
<keyword evidence="8" id="KW-0967">Endosome</keyword>
<dbReference type="GO" id="GO:0045335">
    <property type="term" value="C:phagocytic vesicle"/>
    <property type="evidence" value="ECO:0007669"/>
    <property type="project" value="EnsemblMetazoa"/>
</dbReference>
<dbReference type="EMBL" id="LN609529">
    <property type="protein sequence ID" value="CEF68989.1"/>
    <property type="molecule type" value="Genomic_DNA"/>
</dbReference>
<dbReference type="eggNOG" id="KOG4818">
    <property type="taxonomic scope" value="Eukaryota"/>
</dbReference>